<dbReference type="EMBL" id="JABBGJ010000021">
    <property type="protein sequence ID" value="NMM00298.1"/>
    <property type="molecule type" value="Genomic_DNA"/>
</dbReference>
<protein>
    <submittedName>
        <fullName evidence="1">Uncharacterized protein</fullName>
    </submittedName>
</protein>
<dbReference type="RefSeq" id="WP_169487235.1">
    <property type="nucleotide sequence ID" value="NZ_JABBGJ010000021.1"/>
</dbReference>
<reference evidence="1 2" key="1">
    <citation type="submission" date="2020-04" db="EMBL/GenBank/DDBJ databases">
        <title>Paraburkholderia sp. RP-4-7 isolated from soil.</title>
        <authorList>
            <person name="Dahal R.H."/>
        </authorList>
    </citation>
    <scope>NUCLEOTIDE SEQUENCE [LARGE SCALE GENOMIC DNA]</scope>
    <source>
        <strain evidence="1 2">RP-4-7</strain>
    </source>
</reference>
<dbReference type="Proteomes" id="UP000544134">
    <property type="component" value="Unassembled WGS sequence"/>
</dbReference>
<sequence>MEKLAHQIAQNSVWNKWVAANSAETDGCISGTKEGCISAAKAGCISIARATPLPKTGCIS</sequence>
<dbReference type="AlphaFoldDB" id="A0A848ICX8"/>
<comment type="caution">
    <text evidence="1">The sequence shown here is derived from an EMBL/GenBank/DDBJ whole genome shotgun (WGS) entry which is preliminary data.</text>
</comment>
<accession>A0A848ICX8</accession>
<proteinExistence type="predicted"/>
<evidence type="ECO:0000313" key="1">
    <source>
        <dbReference type="EMBL" id="NMM00298.1"/>
    </source>
</evidence>
<gene>
    <name evidence="1" type="ORF">HHL24_20445</name>
</gene>
<evidence type="ECO:0000313" key="2">
    <source>
        <dbReference type="Proteomes" id="UP000544134"/>
    </source>
</evidence>
<organism evidence="1 2">
    <name type="scientific">Paraburkholderia polaris</name>
    <dbReference type="NCBI Taxonomy" id="2728848"/>
    <lineage>
        <taxon>Bacteria</taxon>
        <taxon>Pseudomonadati</taxon>
        <taxon>Pseudomonadota</taxon>
        <taxon>Betaproteobacteria</taxon>
        <taxon>Burkholderiales</taxon>
        <taxon>Burkholderiaceae</taxon>
        <taxon>Paraburkholderia</taxon>
    </lineage>
</organism>
<name>A0A848ICX8_9BURK</name>
<keyword evidence="2" id="KW-1185">Reference proteome</keyword>